<dbReference type="InterPro" id="IPR006143">
    <property type="entry name" value="RND_pump_MFP"/>
</dbReference>
<dbReference type="AlphaFoldDB" id="A0A2A2FCF6"/>
<evidence type="ECO:0000313" key="6">
    <source>
        <dbReference type="EMBL" id="PAU82299.1"/>
    </source>
</evidence>
<feature type="domain" description="CusB-like beta-barrel" evidence="5">
    <location>
        <begin position="194"/>
        <end position="263"/>
    </location>
</feature>
<feature type="chain" id="PRO_5012449068" evidence="3">
    <location>
        <begin position="20"/>
        <end position="329"/>
    </location>
</feature>
<dbReference type="PANTHER" id="PTHR30469:SF18">
    <property type="entry name" value="RESISTANCE-NODULATION-CELL DIVISION (RND) EFFLUX MEMBRANE FUSION PROTEIN-RELATED"/>
    <property type="match status" value="1"/>
</dbReference>
<keyword evidence="3" id="KW-0732">Signal</keyword>
<feature type="coiled-coil region" evidence="2">
    <location>
        <begin position="80"/>
        <end position="152"/>
    </location>
</feature>
<keyword evidence="7" id="KW-1185">Reference proteome</keyword>
<gene>
    <name evidence="6" type="ORF">CK501_03905</name>
</gene>
<protein>
    <submittedName>
        <fullName evidence="6">Efflux transporter periplasmic adaptor subunit</fullName>
    </submittedName>
</protein>
<dbReference type="Pfam" id="PF25954">
    <property type="entry name" value="Beta-barrel_RND_2"/>
    <property type="match status" value="1"/>
</dbReference>
<proteinExistence type="inferred from homology"/>
<feature type="signal peptide" evidence="3">
    <location>
        <begin position="1"/>
        <end position="19"/>
    </location>
</feature>
<dbReference type="Pfam" id="PF25876">
    <property type="entry name" value="HH_MFP_RND"/>
    <property type="match status" value="1"/>
</dbReference>
<sequence>MRRALMMVLCFCLSGAAQAASAQWVDVKRETLTETLRLDGMIEAVRESTVSAQTAGTVVELPYDVDDAVPEGELIVRLEDSDEQARVEQARASLEEAQAELTDARQNLERVEQLHERDVASQQDLDQARNRFEAARARVSRAEGALSEAREQLSYTRVHAPYSGIVTERMVEVGESVSPGQPLMRGLSLEQLRVVVSLPQQYAERVRSEREAVVTLDGGTQLETDGMTFYPYADQQSHSFRLRLELADPEARLFPGMLVRVGIPTETREALWVPESSIYRRGELRAVFVRGPDDEPRLRQVRLGSRRDGLVEVLSGVSEGESVRREALY</sequence>
<keyword evidence="2" id="KW-0175">Coiled coil</keyword>
<evidence type="ECO:0000313" key="7">
    <source>
        <dbReference type="Proteomes" id="UP000218896"/>
    </source>
</evidence>
<dbReference type="NCBIfam" id="TIGR01730">
    <property type="entry name" value="RND_mfp"/>
    <property type="match status" value="1"/>
</dbReference>
<dbReference type="RefSeq" id="WP_095616393.1">
    <property type="nucleotide sequence ID" value="NZ_NSKD01000001.1"/>
</dbReference>
<feature type="domain" description="Multidrug resistance protein MdtA-like alpha-helical hairpin" evidence="4">
    <location>
        <begin position="88"/>
        <end position="156"/>
    </location>
</feature>
<dbReference type="InterPro" id="IPR058792">
    <property type="entry name" value="Beta-barrel_RND_2"/>
</dbReference>
<dbReference type="OrthoDB" id="5730196at2"/>
<evidence type="ECO:0000256" key="1">
    <source>
        <dbReference type="ARBA" id="ARBA00009477"/>
    </source>
</evidence>
<dbReference type="EMBL" id="NSKD01000001">
    <property type="protein sequence ID" value="PAU82299.1"/>
    <property type="molecule type" value="Genomic_DNA"/>
</dbReference>
<dbReference type="InterPro" id="IPR058624">
    <property type="entry name" value="MdtA-like_HH"/>
</dbReference>
<comment type="similarity">
    <text evidence="1">Belongs to the membrane fusion protein (MFP) (TC 8.A.1) family.</text>
</comment>
<dbReference type="Gene3D" id="2.40.50.100">
    <property type="match status" value="1"/>
</dbReference>
<evidence type="ECO:0000259" key="5">
    <source>
        <dbReference type="Pfam" id="PF25954"/>
    </source>
</evidence>
<evidence type="ECO:0000256" key="3">
    <source>
        <dbReference type="SAM" id="SignalP"/>
    </source>
</evidence>
<dbReference type="Gene3D" id="2.40.30.170">
    <property type="match status" value="1"/>
</dbReference>
<dbReference type="Gene3D" id="2.40.420.20">
    <property type="match status" value="1"/>
</dbReference>
<evidence type="ECO:0000256" key="2">
    <source>
        <dbReference type="SAM" id="Coils"/>
    </source>
</evidence>
<name>A0A2A2FCF6_9GAMM</name>
<dbReference type="PANTHER" id="PTHR30469">
    <property type="entry name" value="MULTIDRUG RESISTANCE PROTEIN MDTA"/>
    <property type="match status" value="1"/>
</dbReference>
<comment type="caution">
    <text evidence="6">The sequence shown here is derived from an EMBL/GenBank/DDBJ whole genome shotgun (WGS) entry which is preliminary data.</text>
</comment>
<organism evidence="6 7">
    <name type="scientific">Halovibrio salipaludis</name>
    <dbReference type="NCBI Taxonomy" id="2032626"/>
    <lineage>
        <taxon>Bacteria</taxon>
        <taxon>Pseudomonadati</taxon>
        <taxon>Pseudomonadota</taxon>
        <taxon>Gammaproteobacteria</taxon>
        <taxon>Oceanospirillales</taxon>
        <taxon>Halomonadaceae</taxon>
        <taxon>Halovibrio</taxon>
    </lineage>
</organism>
<dbReference type="Gene3D" id="1.10.287.470">
    <property type="entry name" value="Helix hairpin bin"/>
    <property type="match status" value="1"/>
</dbReference>
<dbReference type="SUPFAM" id="SSF111369">
    <property type="entry name" value="HlyD-like secretion proteins"/>
    <property type="match status" value="1"/>
</dbReference>
<dbReference type="Proteomes" id="UP000218896">
    <property type="component" value="Unassembled WGS sequence"/>
</dbReference>
<accession>A0A2A2FCF6</accession>
<dbReference type="GO" id="GO:0015562">
    <property type="term" value="F:efflux transmembrane transporter activity"/>
    <property type="evidence" value="ECO:0007669"/>
    <property type="project" value="TreeGrafter"/>
</dbReference>
<dbReference type="GO" id="GO:1990281">
    <property type="term" value="C:efflux pump complex"/>
    <property type="evidence" value="ECO:0007669"/>
    <property type="project" value="TreeGrafter"/>
</dbReference>
<reference evidence="6 7" key="1">
    <citation type="submission" date="2017-08" db="EMBL/GenBank/DDBJ databases">
        <title>Halovibrio sewagensis sp. nov., isolated from wastewater of high salinity.</title>
        <authorList>
            <person name="Dong X."/>
            <person name="Zhang G."/>
        </authorList>
    </citation>
    <scope>NUCLEOTIDE SEQUENCE [LARGE SCALE GENOMIC DNA]</scope>
    <source>
        <strain evidence="6 7">YL5-2</strain>
    </source>
</reference>
<evidence type="ECO:0000259" key="4">
    <source>
        <dbReference type="Pfam" id="PF25876"/>
    </source>
</evidence>